<feature type="region of interest" description="Disordered" evidence="1">
    <location>
        <begin position="95"/>
        <end position="118"/>
    </location>
</feature>
<comment type="caution">
    <text evidence="2">The sequence shown here is derived from an EMBL/GenBank/DDBJ whole genome shotgun (WGS) entry which is preliminary data.</text>
</comment>
<feature type="region of interest" description="Disordered" evidence="1">
    <location>
        <begin position="130"/>
        <end position="197"/>
    </location>
</feature>
<feature type="compositionally biased region" description="Low complexity" evidence="1">
    <location>
        <begin position="140"/>
        <end position="179"/>
    </location>
</feature>
<feature type="compositionally biased region" description="Polar residues" evidence="1">
    <location>
        <begin position="515"/>
        <end position="526"/>
    </location>
</feature>
<evidence type="ECO:0000313" key="3">
    <source>
        <dbReference type="Proteomes" id="UP000813824"/>
    </source>
</evidence>
<protein>
    <submittedName>
        <fullName evidence="2">Uncharacterized protein</fullName>
    </submittedName>
</protein>
<name>A0A8K0UGQ6_9AGAR</name>
<feature type="region of interest" description="Disordered" evidence="1">
    <location>
        <begin position="1"/>
        <end position="27"/>
    </location>
</feature>
<dbReference type="OrthoDB" id="2692698at2759"/>
<feature type="compositionally biased region" description="Basic and acidic residues" evidence="1">
    <location>
        <begin position="565"/>
        <end position="579"/>
    </location>
</feature>
<dbReference type="Proteomes" id="UP000813824">
    <property type="component" value="Unassembled WGS sequence"/>
</dbReference>
<sequence length="612" mass="66235">MNSIFSNKNLLPQLKRRTRTRTKRDVTSLAKAKPLDILPDLAEEDETRWSTSSSSCSIPTYRTSCSIPVSGRPISEVKRDSRRVVLTGAEGLTFDDFFPLSNKPPRPAPAPPSRIESPLNEINLRFSGLGISMEFPSPPSASSCSSRRDQSPTPSESSSRTSASRSSTTSRKSASTPPTSEDESSHPRLSRSPTCRSKRASVVFMKSMPDLWSPEQASFAPEFDEEEADSSDSEDASWFAEDISDVVTLSSHLSPSFPSTPTGTGFDTKARPDSLPPPPRHIDARTVHSVPRISVQGSPSFQLDPTFVSHPYRRFIPNRPPPPPPILIQTCSSPTMEEKTEELLELLANAALSDEFLGTGLHLVPEPVSTPVTPSSAFAMTMSESARPPPRSAIPADIMDDMTFEGDDSSILDLTYYHSGNGEPMTPDSISVYSNAISGVPGSPLSSFDFEVQTPTTAAMNTTMLPTLPESPVAGMYSSDFASPPSTPPHSNAPHENPERTLRSRWSSSTLSSLDASRQTPPSASSWMLRFNLGGNSKSPKSSSTSHSKKPSVASKVPSSPTGKRSLDMERGLTRRESTTSRLSIDTASDSGDSTSSNGLRRKPIPLEIFLR</sequence>
<accession>A0A8K0UGQ6</accession>
<keyword evidence="3" id="KW-1185">Reference proteome</keyword>
<dbReference type="EMBL" id="JAEVFJ010000038">
    <property type="protein sequence ID" value="KAH8089932.1"/>
    <property type="molecule type" value="Genomic_DNA"/>
</dbReference>
<dbReference type="AlphaFoldDB" id="A0A8K0UGQ6"/>
<feature type="compositionally biased region" description="Pro residues" evidence="1">
    <location>
        <begin position="102"/>
        <end position="112"/>
    </location>
</feature>
<gene>
    <name evidence="2" type="ORF">BXZ70DRAFT_954499</name>
</gene>
<reference evidence="2" key="1">
    <citation type="journal article" date="2021" name="New Phytol.">
        <title>Evolutionary innovations through gain and loss of genes in the ectomycorrhizal Boletales.</title>
        <authorList>
            <person name="Wu G."/>
            <person name="Miyauchi S."/>
            <person name="Morin E."/>
            <person name="Kuo A."/>
            <person name="Drula E."/>
            <person name="Varga T."/>
            <person name="Kohler A."/>
            <person name="Feng B."/>
            <person name="Cao Y."/>
            <person name="Lipzen A."/>
            <person name="Daum C."/>
            <person name="Hundley H."/>
            <person name="Pangilinan J."/>
            <person name="Johnson J."/>
            <person name="Barry K."/>
            <person name="LaButti K."/>
            <person name="Ng V."/>
            <person name="Ahrendt S."/>
            <person name="Min B."/>
            <person name="Choi I.G."/>
            <person name="Park H."/>
            <person name="Plett J.M."/>
            <person name="Magnuson J."/>
            <person name="Spatafora J.W."/>
            <person name="Nagy L.G."/>
            <person name="Henrissat B."/>
            <person name="Grigoriev I.V."/>
            <person name="Yang Z.L."/>
            <person name="Xu J."/>
            <person name="Martin F.M."/>
        </authorList>
    </citation>
    <scope>NUCLEOTIDE SEQUENCE</scope>
    <source>
        <strain evidence="2">KKN 215</strain>
    </source>
</reference>
<feature type="compositionally biased region" description="Low complexity" evidence="1">
    <location>
        <begin position="584"/>
        <end position="597"/>
    </location>
</feature>
<feature type="compositionally biased region" description="Polar residues" evidence="1">
    <location>
        <begin position="251"/>
        <end position="265"/>
    </location>
</feature>
<evidence type="ECO:0000313" key="2">
    <source>
        <dbReference type="EMBL" id="KAH8089932.1"/>
    </source>
</evidence>
<feature type="compositionally biased region" description="Low complexity" evidence="1">
    <location>
        <begin position="504"/>
        <end position="514"/>
    </location>
</feature>
<feature type="region of interest" description="Disordered" evidence="1">
    <location>
        <begin position="465"/>
        <end position="612"/>
    </location>
</feature>
<feature type="region of interest" description="Disordered" evidence="1">
    <location>
        <begin position="251"/>
        <end position="279"/>
    </location>
</feature>
<evidence type="ECO:0000256" key="1">
    <source>
        <dbReference type="SAM" id="MobiDB-lite"/>
    </source>
</evidence>
<feature type="compositionally biased region" description="Polar residues" evidence="1">
    <location>
        <begin position="1"/>
        <end position="10"/>
    </location>
</feature>
<feature type="compositionally biased region" description="Low complexity" evidence="1">
    <location>
        <begin position="537"/>
        <end position="561"/>
    </location>
</feature>
<organism evidence="2 3">
    <name type="scientific">Cristinia sonorae</name>
    <dbReference type="NCBI Taxonomy" id="1940300"/>
    <lineage>
        <taxon>Eukaryota</taxon>
        <taxon>Fungi</taxon>
        <taxon>Dikarya</taxon>
        <taxon>Basidiomycota</taxon>
        <taxon>Agaricomycotina</taxon>
        <taxon>Agaricomycetes</taxon>
        <taxon>Agaricomycetidae</taxon>
        <taxon>Agaricales</taxon>
        <taxon>Pleurotineae</taxon>
        <taxon>Stephanosporaceae</taxon>
        <taxon>Cristinia</taxon>
    </lineage>
</organism>
<proteinExistence type="predicted"/>